<evidence type="ECO:0000259" key="1">
    <source>
        <dbReference type="Pfam" id="PF01243"/>
    </source>
</evidence>
<name>A0AAN0VHJ2_9RHOB</name>
<dbReference type="EMBL" id="CP003984">
    <property type="protein sequence ID" value="AII86155.1"/>
    <property type="molecule type" value="Genomic_DNA"/>
</dbReference>
<proteinExistence type="predicted"/>
<dbReference type="NCBIfam" id="TIGR04025">
    <property type="entry name" value="PPOX_FMN_DR2398"/>
    <property type="match status" value="1"/>
</dbReference>
<dbReference type="SUPFAM" id="SSF50475">
    <property type="entry name" value="FMN-binding split barrel"/>
    <property type="match status" value="1"/>
</dbReference>
<protein>
    <recommendedName>
        <fullName evidence="1">Pyridoxamine 5'-phosphate oxidase N-terminal domain-containing protein</fullName>
    </recommendedName>
</protein>
<dbReference type="KEGG" id="ptp:RCA23_c05960"/>
<dbReference type="InterPro" id="IPR024029">
    <property type="entry name" value="Pyridox_Oxase_FMN-dep"/>
</dbReference>
<sequence>MSDRILNLAQLEALYDEPSRNSLLKVARHITPEYGAWIGAARFCVLSTVGPDGTDGSPRGDADPVVHIQDPQTLLMPDWRGNNRLDSLRNIVEDGRVSLMFMVPGNSNVVRVNGDAHLSVSAAHLARFERNGQHPRSLVVISVSEVYSQCARAILRSGLWQGQAAPDLPSMGDILQAQTAAAAEQSARIDSATYEKDWQARVTKSMW</sequence>
<organism evidence="2 3">
    <name type="scientific">Planktomarina temperata RCA23</name>
    <dbReference type="NCBI Taxonomy" id="666509"/>
    <lineage>
        <taxon>Bacteria</taxon>
        <taxon>Pseudomonadati</taxon>
        <taxon>Pseudomonadota</taxon>
        <taxon>Alphaproteobacteria</taxon>
        <taxon>Rhodobacterales</taxon>
        <taxon>Paracoccaceae</taxon>
        <taxon>Planktomarina</taxon>
    </lineage>
</organism>
<dbReference type="InterPro" id="IPR012349">
    <property type="entry name" value="Split_barrel_FMN-bd"/>
</dbReference>
<keyword evidence="3" id="KW-1185">Reference proteome</keyword>
<accession>A0AAN0VHJ2</accession>
<dbReference type="Pfam" id="PF01243">
    <property type="entry name" value="PNPOx_N"/>
    <property type="match status" value="1"/>
</dbReference>
<evidence type="ECO:0000313" key="3">
    <source>
        <dbReference type="Proteomes" id="UP000028680"/>
    </source>
</evidence>
<dbReference type="PANTHER" id="PTHR42815:SF2">
    <property type="entry name" value="FAD-BINDING, PUTATIVE (AFU_ORTHOLOGUE AFUA_6G07600)-RELATED"/>
    <property type="match status" value="1"/>
</dbReference>
<gene>
    <name evidence="2" type="ORF">RCA23_c05960</name>
</gene>
<dbReference type="PANTHER" id="PTHR42815">
    <property type="entry name" value="FAD-BINDING, PUTATIVE (AFU_ORTHOLOGUE AFUA_6G07600)-RELATED"/>
    <property type="match status" value="1"/>
</dbReference>
<feature type="domain" description="Pyridoxamine 5'-phosphate oxidase N-terminal" evidence="1">
    <location>
        <begin position="30"/>
        <end position="150"/>
    </location>
</feature>
<evidence type="ECO:0000313" key="2">
    <source>
        <dbReference type="EMBL" id="AII86155.1"/>
    </source>
</evidence>
<dbReference type="AlphaFoldDB" id="A0AAN0VHJ2"/>
<dbReference type="Proteomes" id="UP000028680">
    <property type="component" value="Chromosome"/>
</dbReference>
<reference evidence="2 3" key="1">
    <citation type="journal article" date="2014" name="ISME J.">
        <title>Adaptation of an abundant Roseobacter RCA organism to pelagic systems revealed by genomic and transcriptomic analyses.</title>
        <authorList>
            <person name="Voget S."/>
            <person name="Wemheuer B."/>
            <person name="Brinkhoff T."/>
            <person name="Vollmers J."/>
            <person name="Dietrich S."/>
            <person name="Giebel H.A."/>
            <person name="Beardsley C."/>
            <person name="Sardemann C."/>
            <person name="Bakenhus I."/>
            <person name="Billerbeck S."/>
            <person name="Daniel R."/>
            <person name="Simon M."/>
        </authorList>
    </citation>
    <scope>NUCLEOTIDE SEQUENCE [LARGE SCALE GENOMIC DNA]</scope>
    <source>
        <strain evidence="2 3">RCA23</strain>
    </source>
</reference>
<dbReference type="RefSeq" id="WP_044049034.1">
    <property type="nucleotide sequence ID" value="NZ_CP003984.1"/>
</dbReference>
<dbReference type="Gene3D" id="2.30.110.10">
    <property type="entry name" value="Electron Transport, Fmn-binding Protein, Chain A"/>
    <property type="match status" value="1"/>
</dbReference>
<dbReference type="InterPro" id="IPR011576">
    <property type="entry name" value="Pyridox_Oxase_N"/>
</dbReference>